<dbReference type="AlphaFoldDB" id="A0A8I0T774"/>
<accession>A0A8I0T774</accession>
<comment type="caution">
    <text evidence="1">The sequence shown here is derived from an EMBL/GenBank/DDBJ whole genome shotgun (WGS) entry which is preliminary data.</text>
</comment>
<sequence length="180" mass="19660">MITNYSTVLKTLLFLNHSKRRLMLFSGALPAFDMGLSEEDMLQVLKARSSDFIATYELIPILSGKSLSYTDSVEYGTPNWNKSALVTNLLYSQANDEASLSHKVASKLYSASEPLPIPTWFAVLEGDWEQVENVTGGIEFLGSVGVGDTVSSKDLLVITESSDQGQAPDPVNMLPVRVPL</sequence>
<protein>
    <submittedName>
        <fullName evidence="1">Uncharacterized protein</fullName>
    </submittedName>
</protein>
<organism evidence="1 2">
    <name type="scientific">Pseudoalteromonas peptidolytica F12-50-A1</name>
    <dbReference type="NCBI Taxonomy" id="1315280"/>
    <lineage>
        <taxon>Bacteria</taxon>
        <taxon>Pseudomonadati</taxon>
        <taxon>Pseudomonadota</taxon>
        <taxon>Gammaproteobacteria</taxon>
        <taxon>Alteromonadales</taxon>
        <taxon>Pseudoalteromonadaceae</taxon>
        <taxon>Pseudoalteromonas</taxon>
    </lineage>
</organism>
<dbReference type="EMBL" id="AQHF01000028">
    <property type="protein sequence ID" value="MBE0347929.1"/>
    <property type="molecule type" value="Genomic_DNA"/>
</dbReference>
<reference evidence="1 2" key="1">
    <citation type="submission" date="2015-06" db="EMBL/GenBank/DDBJ databases">
        <title>Genome sequence of Pseudoalteromonas peptidolytica.</title>
        <authorList>
            <person name="Xie B.-B."/>
            <person name="Rong J.-C."/>
            <person name="Qin Q.-L."/>
            <person name="Zhang Y.-Z."/>
        </authorList>
    </citation>
    <scope>NUCLEOTIDE SEQUENCE [LARGE SCALE GENOMIC DNA]</scope>
    <source>
        <strain evidence="1 2">F12-50-A1</strain>
    </source>
</reference>
<proteinExistence type="predicted"/>
<evidence type="ECO:0000313" key="1">
    <source>
        <dbReference type="EMBL" id="MBE0347929.1"/>
    </source>
</evidence>
<gene>
    <name evidence="1" type="ORF">PPEP_a4312</name>
</gene>
<keyword evidence="2" id="KW-1185">Reference proteome</keyword>
<name>A0A8I0T774_9GAMM</name>
<dbReference type="Proteomes" id="UP000660708">
    <property type="component" value="Unassembled WGS sequence"/>
</dbReference>
<dbReference type="RefSeq" id="WP_147388907.1">
    <property type="nucleotide sequence ID" value="NZ_AQHF01000028.1"/>
</dbReference>
<evidence type="ECO:0000313" key="2">
    <source>
        <dbReference type="Proteomes" id="UP000660708"/>
    </source>
</evidence>